<reference evidence="1 2" key="1">
    <citation type="submission" date="2019-05" db="EMBL/GenBank/DDBJ databases">
        <title>Verrucobacter flavum gen. nov., sp. nov. a new member of the family Verrucomicrobiaceae.</title>
        <authorList>
            <person name="Szuroczki S."/>
            <person name="Abbaszade G."/>
            <person name="Szabo A."/>
            <person name="Felfoldi T."/>
            <person name="Schumann P."/>
            <person name="Boka K."/>
            <person name="Keki Z."/>
            <person name="Toumi M."/>
            <person name="Toth E."/>
        </authorList>
    </citation>
    <scope>NUCLEOTIDE SEQUENCE [LARGE SCALE GENOMIC DNA]</scope>
    <source>
        <strain evidence="1 2">MG-N-17</strain>
    </source>
</reference>
<keyword evidence="2" id="KW-1185">Reference proteome</keyword>
<organism evidence="1 2">
    <name type="scientific">Phragmitibacter flavus</name>
    <dbReference type="NCBI Taxonomy" id="2576071"/>
    <lineage>
        <taxon>Bacteria</taxon>
        <taxon>Pseudomonadati</taxon>
        <taxon>Verrucomicrobiota</taxon>
        <taxon>Verrucomicrobiia</taxon>
        <taxon>Verrucomicrobiales</taxon>
        <taxon>Verrucomicrobiaceae</taxon>
        <taxon>Phragmitibacter</taxon>
    </lineage>
</organism>
<dbReference type="OrthoDB" id="3211555at2"/>
<dbReference type="AlphaFoldDB" id="A0A5R8KLE1"/>
<protein>
    <submittedName>
        <fullName evidence="1">Uncharacterized protein</fullName>
    </submittedName>
</protein>
<dbReference type="SUPFAM" id="SSF54427">
    <property type="entry name" value="NTF2-like"/>
    <property type="match status" value="1"/>
</dbReference>
<dbReference type="EMBL" id="VAUV01000001">
    <property type="protein sequence ID" value="TLD72519.1"/>
    <property type="molecule type" value="Genomic_DNA"/>
</dbReference>
<accession>A0A5R8KLE1</accession>
<evidence type="ECO:0000313" key="1">
    <source>
        <dbReference type="EMBL" id="TLD72519.1"/>
    </source>
</evidence>
<dbReference type="RefSeq" id="WP_138084143.1">
    <property type="nucleotide sequence ID" value="NZ_VAUV01000001.1"/>
</dbReference>
<evidence type="ECO:0000313" key="2">
    <source>
        <dbReference type="Proteomes" id="UP000306196"/>
    </source>
</evidence>
<sequence length="82" mass="9259">MPEVLRDRGAIAKFFIHIVQQLETEKFEMRSARFNGAPGLLILVEGVLVSAISIEVREGRIVAIFGHRNPDKLKEFLRGKAQ</sequence>
<gene>
    <name evidence="1" type="ORF">FEM03_00115</name>
</gene>
<dbReference type="Proteomes" id="UP000306196">
    <property type="component" value="Unassembled WGS sequence"/>
</dbReference>
<name>A0A5R8KLE1_9BACT</name>
<dbReference type="InterPro" id="IPR032710">
    <property type="entry name" value="NTF2-like_dom_sf"/>
</dbReference>
<comment type="caution">
    <text evidence="1">The sequence shown here is derived from an EMBL/GenBank/DDBJ whole genome shotgun (WGS) entry which is preliminary data.</text>
</comment>
<proteinExistence type="predicted"/>